<dbReference type="AlphaFoldDB" id="A0AAE3YXA1"/>
<dbReference type="InterPro" id="IPR016032">
    <property type="entry name" value="Sig_transdc_resp-reg_C-effctor"/>
</dbReference>
<dbReference type="SUPFAM" id="SSF46894">
    <property type="entry name" value="C-terminal effector domain of the bipartite response regulators"/>
    <property type="match status" value="1"/>
</dbReference>
<name>A0AAE3YXA1_9ACTN</name>
<dbReference type="Gene3D" id="1.25.40.10">
    <property type="entry name" value="Tetratricopeptide repeat domain"/>
    <property type="match status" value="2"/>
</dbReference>
<dbReference type="Pfam" id="PF03704">
    <property type="entry name" value="BTAD"/>
    <property type="match status" value="1"/>
</dbReference>
<sequence>MLFCRVLGPLEIVADGARVDPGGPQPRRLTEALIAARGEAVSEDRLTEAIWGDTPPANPSASLQAYVSRLRKAFGAGALTRGPGGYTLIADSDADEFRSGVERGLAAAWPGDALRHLDAALRLWRGRPYPDLDAFAEAERGRLTELRATAVEERAAALLALGDAPAAVTDLRPAVRDEPYRERRWELLILALYRSARQAEALSALREVRALLADDLGVDPGAELQSLERRLLAQDPSLLLAAKPARTGRPLSRFVGRATELGLLSAAMAETRLVTLVGPGGTGKTRLALEWAGDAYLARLADVRSPVDLPSVIAAALGLADTPSRITGAGGLLLLDNCEHLTDAVADLAVTLLADNPDLRVLATSREALGVDGERLLPIDPLPRADAVTLLTDRIAAVRPGWQPTGDDLTQLDRLASALDGIPLALELAAARARVLSLGELSGRHLSALGRVPRGALTPHATLEATVAWSVDLLPDRDRALFLRLWPFEGGFTLEGAAALGSDLAALSSLVSRSVVAADTTLTPARYRLLEIIRAYCRDHDPDPAGSRAAHAAWARELVARTVPDLRGRRSARAIRVLNRELPNLRAALTHDLAEDPAAALRTAGLLEWFWVRGGHAAEGLRLLTTAMDRAPGAPPVVRARALSACAGLHWIGGDLAEVRRCVTGAFDALGAPDGEDGRRLLGQLHYYRAMLWTADADFDRAADSARASIEVSRTVGEPRYGVLPQALLGGALAGRGEIAEGRRRLRAAIEEAERDGYGWDGGLAAQLLIRSLVVDDPEAAFPVLHRAITWFREEDDRVQVLSCLAHGALVLLRTGRPAAAVTLLTGADRLAARGGIRLDNADPTAMAMLRTEIAALDPDLRASAAAASEPLTEDDLIALLTGLQ</sequence>
<dbReference type="InterPro" id="IPR005158">
    <property type="entry name" value="BTAD"/>
</dbReference>
<comment type="similarity">
    <text evidence="1">Belongs to the AfsR/DnrI/RedD regulatory family.</text>
</comment>
<dbReference type="SMART" id="SM01043">
    <property type="entry name" value="BTAD"/>
    <property type="match status" value="1"/>
</dbReference>
<evidence type="ECO:0000256" key="1">
    <source>
        <dbReference type="ARBA" id="ARBA00005820"/>
    </source>
</evidence>
<reference evidence="5" key="1">
    <citation type="submission" date="2023-07" db="EMBL/GenBank/DDBJ databases">
        <title>Sequencing the genomes of 1000 actinobacteria strains.</title>
        <authorList>
            <person name="Klenk H.-P."/>
        </authorList>
    </citation>
    <scope>NUCLEOTIDE SEQUENCE</scope>
    <source>
        <strain evidence="5">DSM 44707</strain>
    </source>
</reference>
<dbReference type="Gene3D" id="3.40.50.300">
    <property type="entry name" value="P-loop containing nucleotide triphosphate hydrolases"/>
    <property type="match status" value="1"/>
</dbReference>
<dbReference type="PANTHER" id="PTHR47691:SF3">
    <property type="entry name" value="HTH-TYPE TRANSCRIPTIONAL REGULATOR RV0890C-RELATED"/>
    <property type="match status" value="1"/>
</dbReference>
<dbReference type="CDD" id="cd15831">
    <property type="entry name" value="BTAD"/>
    <property type="match status" value="1"/>
</dbReference>
<dbReference type="Pfam" id="PF25872">
    <property type="entry name" value="HTH_77"/>
    <property type="match status" value="1"/>
</dbReference>
<dbReference type="GO" id="GO:0006355">
    <property type="term" value="P:regulation of DNA-templated transcription"/>
    <property type="evidence" value="ECO:0007669"/>
    <property type="project" value="InterPro"/>
</dbReference>
<evidence type="ECO:0000313" key="5">
    <source>
        <dbReference type="EMBL" id="MDR7279591.1"/>
    </source>
</evidence>
<dbReference type="PANTHER" id="PTHR47691">
    <property type="entry name" value="REGULATOR-RELATED"/>
    <property type="match status" value="1"/>
</dbReference>
<feature type="DNA-binding region" description="OmpR/PhoB-type" evidence="3">
    <location>
        <begin position="1"/>
        <end position="90"/>
    </location>
</feature>
<protein>
    <submittedName>
        <fullName evidence="5">ATPase/DNA-binding SARP family transcriptional activator</fullName>
    </submittedName>
</protein>
<dbReference type="InterPro" id="IPR058852">
    <property type="entry name" value="HTH_77"/>
</dbReference>
<dbReference type="InterPro" id="IPR036388">
    <property type="entry name" value="WH-like_DNA-bd_sf"/>
</dbReference>
<dbReference type="PROSITE" id="PS51755">
    <property type="entry name" value="OMPR_PHOB"/>
    <property type="match status" value="1"/>
</dbReference>
<dbReference type="Pfam" id="PF00486">
    <property type="entry name" value="Trans_reg_C"/>
    <property type="match status" value="1"/>
</dbReference>
<feature type="domain" description="OmpR/PhoB-type" evidence="4">
    <location>
        <begin position="1"/>
        <end position="90"/>
    </location>
</feature>
<organism evidence="5 6">
    <name type="scientific">Catenuloplanes atrovinosus</name>
    <dbReference type="NCBI Taxonomy" id="137266"/>
    <lineage>
        <taxon>Bacteria</taxon>
        <taxon>Bacillati</taxon>
        <taxon>Actinomycetota</taxon>
        <taxon>Actinomycetes</taxon>
        <taxon>Micromonosporales</taxon>
        <taxon>Micromonosporaceae</taxon>
        <taxon>Catenuloplanes</taxon>
    </lineage>
</organism>
<evidence type="ECO:0000256" key="3">
    <source>
        <dbReference type="PROSITE-ProRule" id="PRU01091"/>
    </source>
</evidence>
<accession>A0AAE3YXA1</accession>
<dbReference type="SUPFAM" id="SSF52540">
    <property type="entry name" value="P-loop containing nucleoside triphosphate hydrolases"/>
    <property type="match status" value="1"/>
</dbReference>
<proteinExistence type="inferred from homology"/>
<dbReference type="SMART" id="SM00862">
    <property type="entry name" value="Trans_reg_C"/>
    <property type="match status" value="1"/>
</dbReference>
<dbReference type="GO" id="GO:0003677">
    <property type="term" value="F:DNA binding"/>
    <property type="evidence" value="ECO:0007669"/>
    <property type="project" value="UniProtKB-UniRule"/>
</dbReference>
<dbReference type="Proteomes" id="UP001183643">
    <property type="component" value="Unassembled WGS sequence"/>
</dbReference>
<keyword evidence="2 3" id="KW-0238">DNA-binding</keyword>
<evidence type="ECO:0000259" key="4">
    <source>
        <dbReference type="PROSITE" id="PS51755"/>
    </source>
</evidence>
<evidence type="ECO:0000256" key="2">
    <source>
        <dbReference type="ARBA" id="ARBA00023125"/>
    </source>
</evidence>
<dbReference type="InterPro" id="IPR001867">
    <property type="entry name" value="OmpR/PhoB-type_DNA-bd"/>
</dbReference>
<dbReference type="GO" id="GO:0000160">
    <property type="term" value="P:phosphorelay signal transduction system"/>
    <property type="evidence" value="ECO:0007669"/>
    <property type="project" value="InterPro"/>
</dbReference>
<dbReference type="RefSeq" id="WP_310373490.1">
    <property type="nucleotide sequence ID" value="NZ_JAVDYB010000001.1"/>
</dbReference>
<dbReference type="InterPro" id="IPR011990">
    <property type="entry name" value="TPR-like_helical_dom_sf"/>
</dbReference>
<dbReference type="SUPFAM" id="SSF48452">
    <property type="entry name" value="TPR-like"/>
    <property type="match status" value="1"/>
</dbReference>
<dbReference type="Gene3D" id="1.10.10.10">
    <property type="entry name" value="Winged helix-like DNA-binding domain superfamily/Winged helix DNA-binding domain"/>
    <property type="match status" value="1"/>
</dbReference>
<keyword evidence="6" id="KW-1185">Reference proteome</keyword>
<gene>
    <name evidence="5" type="ORF">J2S41_006369</name>
</gene>
<dbReference type="EMBL" id="JAVDYB010000001">
    <property type="protein sequence ID" value="MDR7279591.1"/>
    <property type="molecule type" value="Genomic_DNA"/>
</dbReference>
<dbReference type="InterPro" id="IPR027417">
    <property type="entry name" value="P-loop_NTPase"/>
</dbReference>
<comment type="caution">
    <text evidence="5">The sequence shown here is derived from an EMBL/GenBank/DDBJ whole genome shotgun (WGS) entry which is preliminary data.</text>
</comment>
<evidence type="ECO:0000313" key="6">
    <source>
        <dbReference type="Proteomes" id="UP001183643"/>
    </source>
</evidence>